<proteinExistence type="predicted"/>
<dbReference type="Gene3D" id="1.20.58.2190">
    <property type="match status" value="1"/>
</dbReference>
<evidence type="ECO:0000313" key="4">
    <source>
        <dbReference type="Proteomes" id="UP000188354"/>
    </source>
</evidence>
<reference evidence="3 4" key="1">
    <citation type="journal article" date="2017" name="Plant Biotechnol. J.">
        <title>A comprehensive draft genome sequence for lupin (Lupinus angustifolius), an emerging health food: insights into plant-microbe interactions and legume evolution.</title>
        <authorList>
            <person name="Hane J.K."/>
            <person name="Ming Y."/>
            <person name="Kamphuis L.G."/>
            <person name="Nelson M.N."/>
            <person name="Garg G."/>
            <person name="Atkins C.A."/>
            <person name="Bayer P.E."/>
            <person name="Bravo A."/>
            <person name="Bringans S."/>
            <person name="Cannon S."/>
            <person name="Edwards D."/>
            <person name="Foley R."/>
            <person name="Gao L.L."/>
            <person name="Harrison M.J."/>
            <person name="Huang W."/>
            <person name="Hurgobin B."/>
            <person name="Li S."/>
            <person name="Liu C.W."/>
            <person name="McGrath A."/>
            <person name="Morahan G."/>
            <person name="Murray J."/>
            <person name="Weller J."/>
            <person name="Jian J."/>
            <person name="Singh K.B."/>
        </authorList>
    </citation>
    <scope>NUCLEOTIDE SEQUENCE [LARGE SCALE GENOMIC DNA]</scope>
    <source>
        <strain evidence="4">cv. Tanjil</strain>
        <tissue evidence="3">Whole plant</tissue>
    </source>
</reference>
<dbReference type="Gene3D" id="3.10.20.90">
    <property type="entry name" value="Phosphatidylinositol 3-kinase Catalytic Subunit, Chain A, domain 1"/>
    <property type="match status" value="1"/>
</dbReference>
<dbReference type="PANTHER" id="PTHR47796:SF1">
    <property type="entry name" value="OS08G0500800 PROTEIN"/>
    <property type="match status" value="1"/>
</dbReference>
<feature type="compositionally biased region" description="Basic and acidic residues" evidence="1">
    <location>
        <begin position="431"/>
        <end position="471"/>
    </location>
</feature>
<dbReference type="InterPro" id="IPR036339">
    <property type="entry name" value="PUB-like_dom_sf"/>
</dbReference>
<dbReference type="Gramene" id="OIV96967">
    <property type="protein sequence ID" value="OIV96967"/>
    <property type="gene ID" value="TanjilG_00549"/>
</dbReference>
<evidence type="ECO:0000259" key="2">
    <source>
        <dbReference type="PROSITE" id="PS51397"/>
    </source>
</evidence>
<feature type="region of interest" description="Disordered" evidence="1">
    <location>
        <begin position="328"/>
        <end position="354"/>
    </location>
</feature>
<keyword evidence="4" id="KW-1185">Reference proteome</keyword>
<dbReference type="SMART" id="SM00580">
    <property type="entry name" value="PUG"/>
    <property type="match status" value="1"/>
</dbReference>
<name>A0A4P1QXF5_LUPAN</name>
<dbReference type="InterPro" id="IPR029071">
    <property type="entry name" value="Ubiquitin-like_domsf"/>
</dbReference>
<dbReference type="SUPFAM" id="SSF143503">
    <property type="entry name" value="PUG domain-like"/>
    <property type="match status" value="1"/>
</dbReference>
<dbReference type="Proteomes" id="UP000188354">
    <property type="component" value="Chromosome LG15"/>
</dbReference>
<dbReference type="EMBL" id="CM007375">
    <property type="protein sequence ID" value="OIV96967.1"/>
    <property type="molecule type" value="Genomic_DNA"/>
</dbReference>
<organism evidence="3 4">
    <name type="scientific">Lupinus angustifolius</name>
    <name type="common">Narrow-leaved blue lupine</name>
    <dbReference type="NCBI Taxonomy" id="3871"/>
    <lineage>
        <taxon>Eukaryota</taxon>
        <taxon>Viridiplantae</taxon>
        <taxon>Streptophyta</taxon>
        <taxon>Embryophyta</taxon>
        <taxon>Tracheophyta</taxon>
        <taxon>Spermatophyta</taxon>
        <taxon>Magnoliopsida</taxon>
        <taxon>eudicotyledons</taxon>
        <taxon>Gunneridae</taxon>
        <taxon>Pentapetalae</taxon>
        <taxon>rosids</taxon>
        <taxon>fabids</taxon>
        <taxon>Fabales</taxon>
        <taxon>Fabaceae</taxon>
        <taxon>Papilionoideae</taxon>
        <taxon>50 kb inversion clade</taxon>
        <taxon>genistoids sensu lato</taxon>
        <taxon>core genistoids</taxon>
        <taxon>Genisteae</taxon>
        <taxon>Lupinus</taxon>
    </lineage>
</organism>
<dbReference type="SUPFAM" id="SSF54236">
    <property type="entry name" value="Ubiquitin-like"/>
    <property type="match status" value="1"/>
</dbReference>
<dbReference type="PANTHER" id="PTHR47796">
    <property type="entry name" value="ZINC METALLOPROTEINASE-LIKE PROTEIN"/>
    <property type="match status" value="1"/>
</dbReference>
<feature type="compositionally biased region" description="Basic and acidic residues" evidence="1">
    <location>
        <begin position="387"/>
        <end position="398"/>
    </location>
</feature>
<feature type="compositionally biased region" description="Polar residues" evidence="1">
    <location>
        <begin position="399"/>
        <end position="409"/>
    </location>
</feature>
<accession>A0A4P1QXF5</accession>
<evidence type="ECO:0000256" key="1">
    <source>
        <dbReference type="SAM" id="MobiDB-lite"/>
    </source>
</evidence>
<dbReference type="CDD" id="cd10463">
    <property type="entry name" value="PUB_WLM"/>
    <property type="match status" value="1"/>
</dbReference>
<dbReference type="InterPro" id="IPR018997">
    <property type="entry name" value="PUB_domain"/>
</dbReference>
<evidence type="ECO:0000313" key="3">
    <source>
        <dbReference type="EMBL" id="OIV96967.1"/>
    </source>
</evidence>
<dbReference type="Pfam" id="PF09409">
    <property type="entry name" value="PUB"/>
    <property type="match status" value="1"/>
</dbReference>
<dbReference type="OrthoDB" id="49605at2759"/>
<dbReference type="InterPro" id="IPR013536">
    <property type="entry name" value="WLM_dom"/>
</dbReference>
<dbReference type="Pfam" id="PF08325">
    <property type="entry name" value="WLM"/>
    <property type="match status" value="1"/>
</dbReference>
<protein>
    <recommendedName>
        <fullName evidence="2">WLM domain-containing protein</fullName>
    </recommendedName>
</protein>
<gene>
    <name evidence="3" type="ORF">TanjilG_00549</name>
</gene>
<dbReference type="STRING" id="3871.A0A4P1QXF5"/>
<feature type="region of interest" description="Disordered" evidence="1">
    <location>
        <begin position="368"/>
        <end position="486"/>
    </location>
</feature>
<dbReference type="PROSITE" id="PS51397">
    <property type="entry name" value="WLM"/>
    <property type="match status" value="1"/>
</dbReference>
<sequence length="607" mass="68303">METPQSLLKISVTWRGKKFIVEMDLGTNLKELGQELQKLTNIQEDTMRFIVPQISGKSSKLLAPFSTEHAHLSLQETSITEAKSIKMMGVSTDEVEDVLQNAKANLRIAGFEDEEMRQKQRVSHGLGFSLKLPQGPYIFCEFRTLEIPGVKLHPPPSEALKRMHMLAADPGIVAVMNKHRWRVGIMTEMPPIGYVGVSPKCLLGLNKNQGEEISLRLRTDDLKGFRKYQSIKKTLLHELAHMIYSDHDANFYALDKQLNQEAASLDWTRSASHTLSEIRNSRISEEDFIAESSNIPQKLGGNRTDWLTSARESSVAAAYHRMLHVSADKPGGSEINQEPDPCYTSETPDRMTPESNAIIDIGMPILVEKGYNSEPDPDDHNINGMKQEPDPDDSHHETLPSNVNLTSLYKSKEPDPEDAETLKPVDSTEITLDRHNLSRMDIHKPDSGDLEAEKNNSKHGSEPDPDMREESSTMQTDEPDPDDEEFQRINDPVTAVYNRLQKALEMLRGDTSSMQTASSLQTLLKIIRNVIEHPEEMKYKRLRKANPVIQNNILNNKAALEILLLVGFSEDTVLDNLGKAEPYLVLKRNDPGLLWLAKSTLESCRAC</sequence>
<feature type="domain" description="WLM" evidence="2">
    <location>
        <begin position="135"/>
        <end position="323"/>
    </location>
</feature>
<dbReference type="AlphaFoldDB" id="A0A4P1QXF5"/>